<dbReference type="GO" id="GO:0046872">
    <property type="term" value="F:metal ion binding"/>
    <property type="evidence" value="ECO:0007669"/>
    <property type="project" value="UniProtKB-KW"/>
</dbReference>
<dbReference type="EMBL" id="CAJZBQ010000033">
    <property type="protein sequence ID" value="CAG9322918.1"/>
    <property type="molecule type" value="Genomic_DNA"/>
</dbReference>
<dbReference type="SUPFAM" id="SSF57802">
    <property type="entry name" value="Rubredoxin-like"/>
    <property type="match status" value="1"/>
</dbReference>
<dbReference type="GO" id="GO:0005740">
    <property type="term" value="C:mitochondrial envelope"/>
    <property type="evidence" value="ECO:0007669"/>
    <property type="project" value="InterPro"/>
</dbReference>
<sequence length="604" mass="70659">MLRSLRQSIALANKASLLATQPSRGLFGLGSIYASLKGQFKHAIEPGPGRHNTHTMEATETELFDEDAHEVQAMVTNNPFDLEIMMGDTNPLRNFGTLDNPVLLFSANVGWRYVMCAGANDEEEGLQHQGIWFILREGPIHRCHSCGQCFKLINLKDEISAENDYYLEHYMPVLEEEMGDDDDLVTRWSFHKFAEPYAVLHPHQNTNYAYILVNPDDHDRILTDPAYRMQKLHEGHEKLTDLHKALIDVENRILWENGGYYPKYNYSVQDYEDLITSELAIRKLDRIFQKVSQFEKRSILEPIDHERREKRMLERAAERTGKNYVFYLHTNELEQRFNDYYQTDLDPEEELQNTQDDYEDLVASGIFNFKNYEFVEEDLMNPVPVVMGTYEKKMFRFKHRKWNDDPATHFIRENRMIRRYLDRLQKRDPKELSFKDAEEQAHNMTKESAIRSRDLKKAVYSKVDDIQNFIMDEAVQQYKDYYESDVEDLKDFDYMTAEDKVQFAGVFKDYSKPLGTQKLVLKVPKEIPGTSWRERLKKQIAIAKTQIASYNAATHKINTNFKYASGSKTVKSISQETLKELFASINKIEPAGETGNFEDSRKFH</sequence>
<evidence type="ECO:0000256" key="2">
    <source>
        <dbReference type="ARBA" id="ARBA00022833"/>
    </source>
</evidence>
<reference evidence="3" key="1">
    <citation type="submission" date="2021-09" db="EMBL/GenBank/DDBJ databases">
        <authorList>
            <consortium name="AG Swart"/>
            <person name="Singh M."/>
            <person name="Singh A."/>
            <person name="Seah K."/>
            <person name="Emmerich C."/>
        </authorList>
    </citation>
    <scope>NUCLEOTIDE SEQUENCE</scope>
    <source>
        <strain evidence="3">ATCC30299</strain>
    </source>
</reference>
<dbReference type="PANTHER" id="PTHR10122:SF0">
    <property type="entry name" value="CYTOCHROME C OXIDASE SUBUNIT 5B, ISOFORM A-RELATED"/>
    <property type="match status" value="1"/>
</dbReference>
<evidence type="ECO:0000313" key="4">
    <source>
        <dbReference type="Proteomes" id="UP001162131"/>
    </source>
</evidence>
<proteinExistence type="predicted"/>
<keyword evidence="2" id="KW-0862">Zinc</keyword>
<dbReference type="Gene3D" id="2.60.11.10">
    <property type="entry name" value="Cytochrome c oxidase, subunit Vb"/>
    <property type="match status" value="1"/>
</dbReference>
<dbReference type="InterPro" id="IPR002124">
    <property type="entry name" value="Cyt_c_oxidase_su5b"/>
</dbReference>
<comment type="caution">
    <text evidence="3">The sequence shown here is derived from an EMBL/GenBank/DDBJ whole genome shotgun (WGS) entry which is preliminary data.</text>
</comment>
<dbReference type="GO" id="GO:0006123">
    <property type="term" value="P:mitochondrial electron transport, cytochrome c to oxygen"/>
    <property type="evidence" value="ECO:0007669"/>
    <property type="project" value="InterPro"/>
</dbReference>
<keyword evidence="4" id="KW-1185">Reference proteome</keyword>
<dbReference type="GO" id="GO:0045277">
    <property type="term" value="C:respiratory chain complex IV"/>
    <property type="evidence" value="ECO:0007669"/>
    <property type="project" value="InterPro"/>
</dbReference>
<dbReference type="Proteomes" id="UP001162131">
    <property type="component" value="Unassembled WGS sequence"/>
</dbReference>
<dbReference type="Pfam" id="PF01215">
    <property type="entry name" value="COX5B"/>
    <property type="match status" value="1"/>
</dbReference>
<dbReference type="PROSITE" id="PS51359">
    <property type="entry name" value="COX5B_2"/>
    <property type="match status" value="1"/>
</dbReference>
<evidence type="ECO:0000256" key="1">
    <source>
        <dbReference type="ARBA" id="ARBA00022723"/>
    </source>
</evidence>
<dbReference type="InterPro" id="IPR036972">
    <property type="entry name" value="Cyt_c_oxidase_su5b_sf"/>
</dbReference>
<evidence type="ECO:0000313" key="3">
    <source>
        <dbReference type="EMBL" id="CAG9322918.1"/>
    </source>
</evidence>
<keyword evidence="1" id="KW-0479">Metal-binding</keyword>
<organism evidence="3 4">
    <name type="scientific">Blepharisma stoltei</name>
    <dbReference type="NCBI Taxonomy" id="1481888"/>
    <lineage>
        <taxon>Eukaryota</taxon>
        <taxon>Sar</taxon>
        <taxon>Alveolata</taxon>
        <taxon>Ciliophora</taxon>
        <taxon>Postciliodesmatophora</taxon>
        <taxon>Heterotrichea</taxon>
        <taxon>Heterotrichida</taxon>
        <taxon>Blepharismidae</taxon>
        <taxon>Blepharisma</taxon>
    </lineage>
</organism>
<name>A0AAU9JBP7_9CILI</name>
<gene>
    <name evidence="3" type="ORF">BSTOLATCC_MIC32824</name>
</gene>
<dbReference type="AlphaFoldDB" id="A0AAU9JBP7"/>
<protein>
    <submittedName>
        <fullName evidence="3">Uncharacterized protein</fullName>
    </submittedName>
</protein>
<dbReference type="PANTHER" id="PTHR10122">
    <property type="entry name" value="CYTOCHROME C OXIDASE SUBUNIT 5B, MITOCHONDRIAL"/>
    <property type="match status" value="1"/>
</dbReference>
<accession>A0AAU9JBP7</accession>